<keyword evidence="3" id="KW-1185">Reference proteome</keyword>
<feature type="region of interest" description="Disordered" evidence="1">
    <location>
        <begin position="197"/>
        <end position="398"/>
    </location>
</feature>
<feature type="compositionally biased region" description="Basic and acidic residues" evidence="1">
    <location>
        <begin position="364"/>
        <end position="391"/>
    </location>
</feature>
<organism evidence="2 3">
    <name type="scientific">Rhynchosporium secalis</name>
    <name type="common">Barley scald fungus</name>
    <dbReference type="NCBI Taxonomy" id="38038"/>
    <lineage>
        <taxon>Eukaryota</taxon>
        <taxon>Fungi</taxon>
        <taxon>Dikarya</taxon>
        <taxon>Ascomycota</taxon>
        <taxon>Pezizomycotina</taxon>
        <taxon>Leotiomycetes</taxon>
        <taxon>Helotiales</taxon>
        <taxon>Ploettnerulaceae</taxon>
        <taxon>Rhynchosporium</taxon>
    </lineage>
</organism>
<gene>
    <name evidence="2" type="ORF">RSE6_12030</name>
</gene>
<evidence type="ECO:0000313" key="2">
    <source>
        <dbReference type="EMBL" id="CZT50955.1"/>
    </source>
</evidence>
<evidence type="ECO:0000256" key="1">
    <source>
        <dbReference type="SAM" id="MobiDB-lite"/>
    </source>
</evidence>
<feature type="compositionally biased region" description="Acidic residues" evidence="1">
    <location>
        <begin position="413"/>
        <end position="465"/>
    </location>
</feature>
<feature type="compositionally biased region" description="Acidic residues" evidence="1">
    <location>
        <begin position="208"/>
        <end position="230"/>
    </location>
</feature>
<dbReference type="AlphaFoldDB" id="A0A1E1MQC4"/>
<reference evidence="3" key="1">
    <citation type="submission" date="2016-03" db="EMBL/GenBank/DDBJ databases">
        <authorList>
            <person name="Guldener U."/>
        </authorList>
    </citation>
    <scope>NUCLEOTIDE SEQUENCE [LARGE SCALE GENOMIC DNA]</scope>
</reference>
<feature type="region of interest" description="Disordered" evidence="1">
    <location>
        <begin position="410"/>
        <end position="465"/>
    </location>
</feature>
<sequence length="465" mass="52384">MSSTTSLLSTQDISKMSYHAKISHLLQRLEQDVAELEAQFRNGPPKATPITQPGNKQAYTPTVPRLPSLAEFPAMPMDRPLSPPMYTPSMPSMPSLYIPSFPLRAELYRGVMEYPKPVESANHNLRRDLGLGYAHERAPEHGEAMGDGSEEEEVYDPANPIMESGSNASRPYDFERSLRKMPEDSTVFVVVETDAVDESELRGKEMEIEIDEDEIDYEEHEYEGEEEEEIPDKRTEEIQPSALKKPQQETIHPETDGQRDTIETDSPSNHTSEKFWAQLFSEKSRMELGGPQGESGEEPVLKNTYYSPFERSPAPEISSPSVEKMTGRSDGLDKQWKQRDVNVTSGGYWSAPPQVGVEEDEGGDGGKEGKEDYFIDDEHDKREVVHPRPDGEGFWNGSLDALDVAKDTAMRDAEDDEYEYDFDCVGGEEEGEGEQEYAEGDGQDVDGERSDDEVDYEEEEFMDSE</sequence>
<feature type="compositionally biased region" description="Basic and acidic residues" evidence="1">
    <location>
        <begin position="325"/>
        <end position="340"/>
    </location>
</feature>
<evidence type="ECO:0000313" key="3">
    <source>
        <dbReference type="Proteomes" id="UP000177625"/>
    </source>
</evidence>
<proteinExistence type="predicted"/>
<dbReference type="Proteomes" id="UP000177625">
    <property type="component" value="Unassembled WGS sequence"/>
</dbReference>
<name>A0A1E1MQC4_RHYSE</name>
<protein>
    <submittedName>
        <fullName evidence="2">Uncharacterized protein</fullName>
    </submittedName>
</protein>
<accession>A0A1E1MQC4</accession>
<feature type="compositionally biased region" description="Basic and acidic residues" evidence="1">
    <location>
        <begin position="251"/>
        <end position="262"/>
    </location>
</feature>
<dbReference type="EMBL" id="FJVC01000461">
    <property type="protein sequence ID" value="CZT50955.1"/>
    <property type="molecule type" value="Genomic_DNA"/>
</dbReference>